<dbReference type="PANTHER" id="PTHR18895">
    <property type="entry name" value="HEMK METHYLTRANSFERASE"/>
    <property type="match status" value="1"/>
</dbReference>
<keyword evidence="2 5" id="KW-0808">Transferase</keyword>
<protein>
    <recommendedName>
        <fullName evidence="5">Release factor glutamine methyltransferase</fullName>
        <shortName evidence="5">RF MTase</shortName>
        <ecNumber evidence="5">2.1.1.297</ecNumber>
    </recommendedName>
    <alternativeName>
        <fullName evidence="5">N5-glutamine methyltransferase PrmC</fullName>
    </alternativeName>
    <alternativeName>
        <fullName evidence="5">Protein-(glutamine-N5) MTase PrmC</fullName>
    </alternativeName>
    <alternativeName>
        <fullName evidence="5">Protein-glutamine N-methyltransferase PrmC</fullName>
    </alternativeName>
</protein>
<accession>A0ABU1AHU3</accession>
<feature type="binding site" evidence="5">
    <location>
        <begin position="188"/>
        <end position="191"/>
    </location>
    <ligand>
        <name>substrate</name>
    </ligand>
</feature>
<keyword evidence="1 5" id="KW-0489">Methyltransferase</keyword>
<dbReference type="GO" id="GO:0032259">
    <property type="term" value="P:methylation"/>
    <property type="evidence" value="ECO:0007669"/>
    <property type="project" value="UniProtKB-KW"/>
</dbReference>
<feature type="binding site" evidence="5">
    <location>
        <position position="143"/>
    </location>
    <ligand>
        <name>S-adenosyl-L-methionine</name>
        <dbReference type="ChEBI" id="CHEBI:59789"/>
    </ligand>
</feature>
<evidence type="ECO:0000259" key="6">
    <source>
        <dbReference type="Pfam" id="PF05175"/>
    </source>
</evidence>
<comment type="function">
    <text evidence="5">Methylates the class 1 translation termination release factors RF1/PrfA and RF2/PrfB on the glutamine residue of the universally conserved GGQ motif.</text>
</comment>
<keyword evidence="9" id="KW-1185">Reference proteome</keyword>
<dbReference type="EC" id="2.1.1.297" evidence="5"/>
<dbReference type="PROSITE" id="PS00092">
    <property type="entry name" value="N6_MTASE"/>
    <property type="match status" value="1"/>
</dbReference>
<dbReference type="PANTHER" id="PTHR18895:SF74">
    <property type="entry name" value="MTRF1L RELEASE FACTOR GLUTAMINE METHYLTRANSFERASE"/>
    <property type="match status" value="1"/>
</dbReference>
<feature type="binding site" evidence="5">
    <location>
        <begin position="120"/>
        <end position="124"/>
    </location>
    <ligand>
        <name>S-adenosyl-L-methionine</name>
        <dbReference type="ChEBI" id="CHEBI:59789"/>
    </ligand>
</feature>
<dbReference type="CDD" id="cd02440">
    <property type="entry name" value="AdoMet_MTases"/>
    <property type="match status" value="1"/>
</dbReference>
<dbReference type="Proteomes" id="UP001243717">
    <property type="component" value="Unassembled WGS sequence"/>
</dbReference>
<name>A0ABU1AHU3_9BACT</name>
<feature type="domain" description="Methyltransferase small" evidence="6">
    <location>
        <begin position="103"/>
        <end position="200"/>
    </location>
</feature>
<dbReference type="InterPro" id="IPR029063">
    <property type="entry name" value="SAM-dependent_MTases_sf"/>
</dbReference>
<dbReference type="NCBIfam" id="TIGR03534">
    <property type="entry name" value="RF_mod_PrmC"/>
    <property type="match status" value="1"/>
</dbReference>
<reference evidence="8 9" key="1">
    <citation type="submission" date="2023-04" db="EMBL/GenBank/DDBJ databases">
        <title>A novel bacteria isolated from coastal sediment.</title>
        <authorList>
            <person name="Liu X.-J."/>
            <person name="Du Z.-J."/>
        </authorList>
    </citation>
    <scope>NUCLEOTIDE SEQUENCE [LARGE SCALE GENOMIC DNA]</scope>
    <source>
        <strain evidence="8 9">SDUM461004</strain>
    </source>
</reference>
<gene>
    <name evidence="5 8" type="primary">prmC</name>
    <name evidence="8" type="ORF">QEH59_08090</name>
</gene>
<dbReference type="InterPro" id="IPR050320">
    <property type="entry name" value="N5-glutamine_MTase"/>
</dbReference>
<dbReference type="SUPFAM" id="SSF53335">
    <property type="entry name" value="S-adenosyl-L-methionine-dependent methyltransferases"/>
    <property type="match status" value="1"/>
</dbReference>
<feature type="domain" description="Release factor glutamine methyltransferase N-terminal" evidence="7">
    <location>
        <begin position="10"/>
        <end position="76"/>
    </location>
</feature>
<evidence type="ECO:0000313" key="9">
    <source>
        <dbReference type="Proteomes" id="UP001243717"/>
    </source>
</evidence>
<dbReference type="InterPro" id="IPR004556">
    <property type="entry name" value="HemK-like"/>
</dbReference>
<dbReference type="NCBIfam" id="TIGR00536">
    <property type="entry name" value="hemK_fam"/>
    <property type="match status" value="1"/>
</dbReference>
<evidence type="ECO:0000256" key="1">
    <source>
        <dbReference type="ARBA" id="ARBA00022603"/>
    </source>
</evidence>
<feature type="binding site" evidence="5">
    <location>
        <position position="172"/>
    </location>
    <ligand>
        <name>S-adenosyl-L-methionine</name>
        <dbReference type="ChEBI" id="CHEBI:59789"/>
    </ligand>
</feature>
<comment type="caution">
    <text evidence="8">The sequence shown here is derived from an EMBL/GenBank/DDBJ whole genome shotgun (WGS) entry which is preliminary data.</text>
</comment>
<dbReference type="Pfam" id="PF05175">
    <property type="entry name" value="MTS"/>
    <property type="match status" value="1"/>
</dbReference>
<dbReference type="InterPro" id="IPR002052">
    <property type="entry name" value="DNA_methylase_N6_adenine_CS"/>
</dbReference>
<dbReference type="InterPro" id="IPR040758">
    <property type="entry name" value="PrmC_N"/>
</dbReference>
<dbReference type="HAMAP" id="MF_02126">
    <property type="entry name" value="RF_methyltr_PrmC"/>
    <property type="match status" value="1"/>
</dbReference>
<sequence>MLSIREIKARTETFFKEKGVPNAKLDTDILIAHSLGMKRLELYLDLDRPLTAAQLSALRPLVKRRANREPLQYIVGNTDFYGLQLKVDRRALIPRHETEELIELIVERIETAPQRILDLGTGSGALALALATQYPEALVVAVDQSTAALELARENASALELNERVQFLAGSWWTPVMSESPFDLIVSNPPYLTEAEMQTAEPEVIQHEPHSALVAGADGLDDFRVLLEGAPKFLATGGLLAMETGIAQSEALSEMAQLAGLQGQSIEDLSGRPRFFFAQ</sequence>
<dbReference type="GO" id="GO:0102559">
    <property type="term" value="F:peptide chain release factor N(5)-glutamine methyltransferase activity"/>
    <property type="evidence" value="ECO:0007669"/>
    <property type="project" value="UniProtKB-EC"/>
</dbReference>
<evidence type="ECO:0000259" key="7">
    <source>
        <dbReference type="Pfam" id="PF17827"/>
    </source>
</evidence>
<dbReference type="InterPro" id="IPR007848">
    <property type="entry name" value="Small_mtfrase_dom"/>
</dbReference>
<dbReference type="RefSeq" id="WP_308984857.1">
    <property type="nucleotide sequence ID" value="NZ_JARXIC010000010.1"/>
</dbReference>
<evidence type="ECO:0000256" key="3">
    <source>
        <dbReference type="ARBA" id="ARBA00022691"/>
    </source>
</evidence>
<evidence type="ECO:0000256" key="2">
    <source>
        <dbReference type="ARBA" id="ARBA00022679"/>
    </source>
</evidence>
<evidence type="ECO:0000313" key="8">
    <source>
        <dbReference type="EMBL" id="MDQ8194382.1"/>
    </source>
</evidence>
<evidence type="ECO:0000256" key="5">
    <source>
        <dbReference type="HAMAP-Rule" id="MF_02126"/>
    </source>
</evidence>
<organism evidence="8 9">
    <name type="scientific">Thalassobacterium sedimentorum</name>
    <dbReference type="NCBI Taxonomy" id="3041258"/>
    <lineage>
        <taxon>Bacteria</taxon>
        <taxon>Pseudomonadati</taxon>
        <taxon>Verrucomicrobiota</taxon>
        <taxon>Opitutia</taxon>
        <taxon>Puniceicoccales</taxon>
        <taxon>Coraliomargaritaceae</taxon>
        <taxon>Thalassobacterium</taxon>
    </lineage>
</organism>
<dbReference type="Gene3D" id="3.40.50.150">
    <property type="entry name" value="Vaccinia Virus protein VP39"/>
    <property type="match status" value="1"/>
</dbReference>
<dbReference type="InterPro" id="IPR019874">
    <property type="entry name" value="RF_methyltr_PrmC"/>
</dbReference>
<comment type="catalytic activity">
    <reaction evidence="4 5">
        <text>L-glutaminyl-[peptide chain release factor] + S-adenosyl-L-methionine = N(5)-methyl-L-glutaminyl-[peptide chain release factor] + S-adenosyl-L-homocysteine + H(+)</text>
        <dbReference type="Rhea" id="RHEA:42896"/>
        <dbReference type="Rhea" id="RHEA-COMP:10271"/>
        <dbReference type="Rhea" id="RHEA-COMP:10272"/>
        <dbReference type="ChEBI" id="CHEBI:15378"/>
        <dbReference type="ChEBI" id="CHEBI:30011"/>
        <dbReference type="ChEBI" id="CHEBI:57856"/>
        <dbReference type="ChEBI" id="CHEBI:59789"/>
        <dbReference type="ChEBI" id="CHEBI:61891"/>
        <dbReference type="EC" id="2.1.1.297"/>
    </reaction>
</comment>
<proteinExistence type="inferred from homology"/>
<dbReference type="EMBL" id="JARXIC010000010">
    <property type="protein sequence ID" value="MDQ8194382.1"/>
    <property type="molecule type" value="Genomic_DNA"/>
</dbReference>
<feature type="binding site" evidence="5">
    <location>
        <position position="188"/>
    </location>
    <ligand>
        <name>S-adenosyl-L-methionine</name>
        <dbReference type="ChEBI" id="CHEBI:59789"/>
    </ligand>
</feature>
<comment type="similarity">
    <text evidence="5">Belongs to the protein N5-glutamine methyltransferase family. PrmC subfamily.</text>
</comment>
<dbReference type="Pfam" id="PF17827">
    <property type="entry name" value="PrmC_N"/>
    <property type="match status" value="1"/>
</dbReference>
<dbReference type="Gene3D" id="1.10.8.10">
    <property type="entry name" value="DNA helicase RuvA subunit, C-terminal domain"/>
    <property type="match status" value="1"/>
</dbReference>
<evidence type="ECO:0000256" key="4">
    <source>
        <dbReference type="ARBA" id="ARBA00048391"/>
    </source>
</evidence>
<keyword evidence="3 5" id="KW-0949">S-adenosyl-L-methionine</keyword>